<dbReference type="Gene3D" id="1.10.1760.20">
    <property type="match status" value="1"/>
</dbReference>
<evidence type="ECO:0000256" key="1">
    <source>
        <dbReference type="SAM" id="Phobius"/>
    </source>
</evidence>
<dbReference type="OrthoDB" id="4624at2"/>
<gene>
    <name evidence="2" type="ORF">EubceDRAFT1_1866</name>
</gene>
<dbReference type="AlphaFoldDB" id="I5AV18"/>
<dbReference type="HOGENOM" id="CLU_098232_0_1_9"/>
<dbReference type="GO" id="GO:0022857">
    <property type="term" value="F:transmembrane transporter activity"/>
    <property type="evidence" value="ECO:0007669"/>
    <property type="project" value="InterPro"/>
</dbReference>
<dbReference type="Pfam" id="PF12822">
    <property type="entry name" value="ECF_trnsprt"/>
    <property type="match status" value="1"/>
</dbReference>
<keyword evidence="1" id="KW-1133">Transmembrane helix</keyword>
<organism evidence="2 3">
    <name type="scientific">Eubacterium cellulosolvens (strain ATCC 43171 / JCM 9499 / 6)</name>
    <name type="common">Cillobacterium cellulosolvens</name>
    <dbReference type="NCBI Taxonomy" id="633697"/>
    <lineage>
        <taxon>Bacteria</taxon>
        <taxon>Bacillati</taxon>
        <taxon>Bacillota</taxon>
        <taxon>Clostridia</taxon>
        <taxon>Eubacteriales</taxon>
        <taxon>Eubacteriaceae</taxon>
        <taxon>Eubacterium</taxon>
    </lineage>
</organism>
<reference evidence="2 3" key="1">
    <citation type="submission" date="2010-08" db="EMBL/GenBank/DDBJ databases">
        <authorList>
            <consortium name="US DOE Joint Genome Institute (JGI-PGF)"/>
            <person name="Lucas S."/>
            <person name="Copeland A."/>
            <person name="Lapidus A."/>
            <person name="Cheng J.-F."/>
            <person name="Bruce D."/>
            <person name="Goodwin L."/>
            <person name="Pitluck S."/>
            <person name="Land M.L."/>
            <person name="Hauser L."/>
            <person name="Chang Y.-J."/>
            <person name="Anderson I.J."/>
            <person name="Johnson E."/>
            <person name="Mulhopadhyay B."/>
            <person name="Kyrpides N."/>
            <person name="Woyke T.J."/>
        </authorList>
    </citation>
    <scope>NUCLEOTIDE SEQUENCE [LARGE SCALE GENOMIC DNA]</scope>
    <source>
        <strain evidence="2 3">6</strain>
    </source>
</reference>
<evidence type="ECO:0000313" key="2">
    <source>
        <dbReference type="EMBL" id="EIM57641.1"/>
    </source>
</evidence>
<sequence length="195" mass="21957">MTHNRFVESAGELKKLPVLTVCAMLAALAVLLERVTSINIGPYIKIGFSALPNQICDALFGPVTGTLFAGILDVVKYFIRPDGPFFFGFTFNAMLAAFIYGCFYYKKKITIWRVLVAKFIVALIVNVLLNTWFLDMLYGNGFLKVLPARILKNVIMWPIDSIIFFLLYMAIRKTGIFRVFENGRFNKSKAAASQS</sequence>
<feature type="transmembrane region" description="Helical" evidence="1">
    <location>
        <begin position="16"/>
        <end position="35"/>
    </location>
</feature>
<name>I5AV18_EUBC6</name>
<dbReference type="Proteomes" id="UP000005753">
    <property type="component" value="Chromosome"/>
</dbReference>
<dbReference type="NCBIfam" id="TIGR04518">
    <property type="entry name" value="ECF_S_folT_fam"/>
    <property type="match status" value="1"/>
</dbReference>
<evidence type="ECO:0000313" key="3">
    <source>
        <dbReference type="Proteomes" id="UP000005753"/>
    </source>
</evidence>
<dbReference type="EMBL" id="CM001487">
    <property type="protein sequence ID" value="EIM57641.1"/>
    <property type="molecule type" value="Genomic_DNA"/>
</dbReference>
<feature type="transmembrane region" description="Helical" evidence="1">
    <location>
        <begin position="115"/>
        <end position="134"/>
    </location>
</feature>
<proteinExistence type="predicted"/>
<reference evidence="2 3" key="2">
    <citation type="submission" date="2012-02" db="EMBL/GenBank/DDBJ databases">
        <title>Improved High-Quality Draft sequence of Eubacterium cellulosolvens 6.</title>
        <authorList>
            <consortium name="US DOE Joint Genome Institute"/>
            <person name="Lucas S."/>
            <person name="Han J."/>
            <person name="Lapidus A."/>
            <person name="Cheng J.-F."/>
            <person name="Goodwin L."/>
            <person name="Pitluck S."/>
            <person name="Peters L."/>
            <person name="Mikhailova N."/>
            <person name="Gu W."/>
            <person name="Detter J.C."/>
            <person name="Han C."/>
            <person name="Tapia R."/>
            <person name="Land M."/>
            <person name="Hauser L."/>
            <person name="Kyrpides N."/>
            <person name="Ivanova N."/>
            <person name="Pagani I."/>
            <person name="Johnson E."/>
            <person name="Mukhopadhyay B."/>
            <person name="Anderson I."/>
            <person name="Woyke T."/>
        </authorList>
    </citation>
    <scope>NUCLEOTIDE SEQUENCE [LARGE SCALE GENOMIC DNA]</scope>
    <source>
        <strain evidence="2 3">6</strain>
    </source>
</reference>
<keyword evidence="3" id="KW-1185">Reference proteome</keyword>
<feature type="transmembrane region" description="Helical" evidence="1">
    <location>
        <begin position="154"/>
        <end position="171"/>
    </location>
</feature>
<dbReference type="InterPro" id="IPR030949">
    <property type="entry name" value="ECF_S_folate_fam"/>
</dbReference>
<keyword evidence="1" id="KW-0812">Transmembrane</keyword>
<dbReference type="InterPro" id="IPR024529">
    <property type="entry name" value="ECF_trnsprt_substrate-spec"/>
</dbReference>
<keyword evidence="1" id="KW-0472">Membrane</keyword>
<feature type="transmembrane region" description="Helical" evidence="1">
    <location>
        <begin position="85"/>
        <end position="103"/>
    </location>
</feature>
<accession>I5AV18</accession>
<dbReference type="STRING" id="633697.EubceDRAFT1_1866"/>
<protein>
    <submittedName>
        <fullName evidence="2">Putative membrane protein</fullName>
    </submittedName>
</protein>
<dbReference type="eggNOG" id="COG4720">
    <property type="taxonomic scope" value="Bacteria"/>
</dbReference>